<dbReference type="InterPro" id="IPR007462">
    <property type="entry name" value="COV1-like"/>
</dbReference>
<feature type="transmembrane region" description="Helical" evidence="1">
    <location>
        <begin position="12"/>
        <end position="32"/>
    </location>
</feature>
<dbReference type="AlphaFoldDB" id="I0ESD3"/>
<feature type="transmembrane region" description="Helical" evidence="1">
    <location>
        <begin position="38"/>
        <end position="64"/>
    </location>
</feature>
<dbReference type="Pfam" id="PF04367">
    <property type="entry name" value="DUF502"/>
    <property type="match status" value="1"/>
</dbReference>
<keyword evidence="3" id="KW-1185">Reference proteome</keyword>
<protein>
    <recommendedName>
        <fullName evidence="4">DUF502 domain-containing protein</fullName>
    </recommendedName>
</protein>
<dbReference type="PATRIC" id="fig|1163745.3.peg.883"/>
<dbReference type="STRING" id="1163745.HCD_04190"/>
<gene>
    <name evidence="2" type="ordered locus">HCD_04190</name>
</gene>
<dbReference type="PANTHER" id="PTHR31876">
    <property type="entry name" value="COV-LIKE PROTEIN 1"/>
    <property type="match status" value="1"/>
</dbReference>
<dbReference type="HOGENOM" id="CLU_068050_2_2_7"/>
<organism evidence="2 3">
    <name type="scientific">Helicobacter cetorum (strain ATCC BAA-540 / CCUG 52418 / MIT 99-5656)</name>
    <dbReference type="NCBI Taxonomy" id="1163745"/>
    <lineage>
        <taxon>Bacteria</taxon>
        <taxon>Pseudomonadati</taxon>
        <taxon>Campylobacterota</taxon>
        <taxon>Epsilonproteobacteria</taxon>
        <taxon>Campylobacterales</taxon>
        <taxon>Helicobacteraceae</taxon>
        <taxon>Helicobacter</taxon>
    </lineage>
</organism>
<dbReference type="Proteomes" id="UP000005013">
    <property type="component" value="Chromosome"/>
</dbReference>
<keyword evidence="1" id="KW-0812">Transmembrane</keyword>
<accession>I0ESD3</accession>
<dbReference type="eggNOG" id="COG2928">
    <property type="taxonomic scope" value="Bacteria"/>
</dbReference>
<keyword evidence="1" id="KW-0472">Membrane</keyword>
<dbReference type="PANTHER" id="PTHR31876:SF26">
    <property type="entry name" value="PROTEIN LIKE COV 2"/>
    <property type="match status" value="1"/>
</dbReference>
<name>I0ESD3_HELCM</name>
<proteinExistence type="predicted"/>
<evidence type="ECO:0000313" key="3">
    <source>
        <dbReference type="Proteomes" id="UP000005013"/>
    </source>
</evidence>
<evidence type="ECO:0008006" key="4">
    <source>
        <dbReference type="Google" id="ProtNLM"/>
    </source>
</evidence>
<dbReference type="RefSeq" id="WP_014659359.1">
    <property type="nucleotide sequence ID" value="NC_017735.1"/>
</dbReference>
<sequence>MNTILRLMGKGILVLLPIIILLWLLSFVYSFVKNFIEIIFNTTANSLSATMGILFLSALLLVYVGRLFEKNKEFLLIKASEYIISKIPIIGSIYNALKDMIAVFSGKNGMEYLGVVFVEFGGSEVIGFITKKEEDESCWVFVPTTPNPISGILLKIPKEKMRLTDLSVSQGLRKVISLGIK</sequence>
<dbReference type="KEGG" id="hcm:HCD_04190"/>
<keyword evidence="1" id="KW-1133">Transmembrane helix</keyword>
<evidence type="ECO:0000256" key="1">
    <source>
        <dbReference type="SAM" id="Phobius"/>
    </source>
</evidence>
<dbReference type="EMBL" id="CP003481">
    <property type="protein sequence ID" value="AFI05852.1"/>
    <property type="molecule type" value="Genomic_DNA"/>
</dbReference>
<evidence type="ECO:0000313" key="2">
    <source>
        <dbReference type="EMBL" id="AFI05852.1"/>
    </source>
</evidence>
<reference evidence="2 3" key="1">
    <citation type="journal article" date="2013" name="PLoS ONE">
        <title>Sequence Divergence and Conservation in Genomes ofHelicobacter cetorum Strains from a Dolphin and a Whale.</title>
        <authorList>
            <person name="Kersulyte D."/>
            <person name="Rossi M."/>
            <person name="Berg D.E."/>
        </authorList>
    </citation>
    <scope>NUCLEOTIDE SEQUENCE [LARGE SCALE GENOMIC DNA]</scope>
    <source>
        <strain evidence="2 3">MIT 99-5656</strain>
    </source>
</reference>